<gene>
    <name evidence="2" type="ORF">EV679_1374</name>
</gene>
<dbReference type="RefSeq" id="WP_127773536.1">
    <property type="nucleotide sequence ID" value="NZ_CBCSEB010000012.1"/>
</dbReference>
<dbReference type="InterPro" id="IPR029058">
    <property type="entry name" value="AB_hydrolase_fold"/>
</dbReference>
<dbReference type="PROSITE" id="PS51257">
    <property type="entry name" value="PROKAR_LIPOPROTEIN"/>
    <property type="match status" value="1"/>
</dbReference>
<dbReference type="GeneID" id="99726015"/>
<name>A0A4Q7MN95_9BURK</name>
<accession>A0A4Q7MN95</accession>
<evidence type="ECO:0000313" key="3">
    <source>
        <dbReference type="Proteomes" id="UP000292039"/>
    </source>
</evidence>
<dbReference type="GO" id="GO:0004806">
    <property type="term" value="F:triacylglycerol lipase activity"/>
    <property type="evidence" value="ECO:0007669"/>
    <property type="project" value="InterPro"/>
</dbReference>
<feature type="signal peptide" evidence="1">
    <location>
        <begin position="1"/>
        <end position="24"/>
    </location>
</feature>
<evidence type="ECO:0000256" key="1">
    <source>
        <dbReference type="SAM" id="SignalP"/>
    </source>
</evidence>
<dbReference type="PANTHER" id="PTHR34853">
    <property type="match status" value="1"/>
</dbReference>
<dbReference type="Proteomes" id="UP000292039">
    <property type="component" value="Unassembled WGS sequence"/>
</dbReference>
<dbReference type="EMBL" id="SGWZ01000002">
    <property type="protein sequence ID" value="RZS69987.1"/>
    <property type="molecule type" value="Genomic_DNA"/>
</dbReference>
<reference evidence="2 3" key="1">
    <citation type="submission" date="2019-02" db="EMBL/GenBank/DDBJ databases">
        <title>Genomic Encyclopedia of Type Strains, Phase IV (KMG-IV): sequencing the most valuable type-strain genomes for metagenomic binning, comparative biology and taxonomic classification.</title>
        <authorList>
            <person name="Goeker M."/>
        </authorList>
    </citation>
    <scope>NUCLEOTIDE SEQUENCE [LARGE SCALE GENOMIC DNA]</scope>
    <source>
        <strain evidence="2 3">DSM 16618</strain>
    </source>
</reference>
<protein>
    <submittedName>
        <fullName evidence="2">Secretory lipase</fullName>
    </submittedName>
</protein>
<dbReference type="AlphaFoldDB" id="A0A4Q7MN95"/>
<organism evidence="2 3">
    <name type="scientific">Kerstersia gyiorum</name>
    <dbReference type="NCBI Taxonomy" id="206506"/>
    <lineage>
        <taxon>Bacteria</taxon>
        <taxon>Pseudomonadati</taxon>
        <taxon>Pseudomonadota</taxon>
        <taxon>Betaproteobacteria</taxon>
        <taxon>Burkholderiales</taxon>
        <taxon>Alcaligenaceae</taxon>
        <taxon>Kerstersia</taxon>
    </lineage>
</organism>
<feature type="chain" id="PRO_5030098160" evidence="1">
    <location>
        <begin position="25"/>
        <end position="407"/>
    </location>
</feature>
<dbReference type="InterPro" id="IPR005152">
    <property type="entry name" value="Lipase_secreted"/>
</dbReference>
<evidence type="ECO:0000313" key="2">
    <source>
        <dbReference type="EMBL" id="RZS69987.1"/>
    </source>
</evidence>
<dbReference type="Gene3D" id="3.40.50.1820">
    <property type="entry name" value="alpha/beta hydrolase"/>
    <property type="match status" value="2"/>
</dbReference>
<dbReference type="GO" id="GO:0016042">
    <property type="term" value="P:lipid catabolic process"/>
    <property type="evidence" value="ECO:0007669"/>
    <property type="project" value="InterPro"/>
</dbReference>
<proteinExistence type="predicted"/>
<dbReference type="PANTHER" id="PTHR34853:SF1">
    <property type="entry name" value="LIPASE 5"/>
    <property type="match status" value="1"/>
</dbReference>
<dbReference type="SUPFAM" id="SSF53474">
    <property type="entry name" value="alpha/beta-Hydrolases"/>
    <property type="match status" value="1"/>
</dbReference>
<sequence length="407" mass="43939">MKTNHRQSTLAALIATLASSVVLSACGGDGNSGDAHAAPAPELQVGPLGSAFWDVYRRPPATAKAGDILYIQARTDAPTGAKGWNVIYVSEIAQGKLAYVSGEIYAPQESVAQERDVILWNHETTGVADACAPSRRDTDEERIPAIKALLAKGYIVVMSDYPGQGLPGPAYYMAGQPNARASLDMLRVAQQIPDIKASKRYVMYGWSQGGQTTMWAESIAQQYVPDFTGLGAALIAPGVRIKDLTLNSMKNTSLAGYVISTLPGIKAYFPELRYRDFLTTEGLEQFPAMADGCFDVWSAAANVSAPYQPDALVEGSPWWQAMSAVDNFKPSGHMPFIIFQGDADKDTPIELTLRERDAICEAGAAAEFLTFADHDHSAVVPEAAKRFPDWAEARFQGRAPTNQCQPK</sequence>
<comment type="caution">
    <text evidence="2">The sequence shown here is derived from an EMBL/GenBank/DDBJ whole genome shotgun (WGS) entry which is preliminary data.</text>
</comment>
<dbReference type="Pfam" id="PF03583">
    <property type="entry name" value="LIP"/>
    <property type="match status" value="1"/>
</dbReference>
<keyword evidence="1" id="KW-0732">Signal</keyword>
<dbReference type="PIRSF" id="PIRSF029171">
    <property type="entry name" value="Esterase_LipA"/>
    <property type="match status" value="1"/>
</dbReference>